<dbReference type="Proteomes" id="UP000033956">
    <property type="component" value="Unassembled WGS sequence"/>
</dbReference>
<evidence type="ECO:0000256" key="1">
    <source>
        <dbReference type="SAM" id="SignalP"/>
    </source>
</evidence>
<evidence type="ECO:0000313" key="3">
    <source>
        <dbReference type="Proteomes" id="UP000033956"/>
    </source>
</evidence>
<dbReference type="AlphaFoldDB" id="A0A0M2H4F1"/>
<dbReference type="PROSITE" id="PS51257">
    <property type="entry name" value="PROKAR_LIPOPROTEIN"/>
    <property type="match status" value="1"/>
</dbReference>
<sequence length="157" mass="15748">MSVRRALSIALAGLVVCATATGCSDPGARAGFGLPTLDPPDAEEIAGTAAEQLYGAVAVESNGCFTWRADEPGSDPDGAWIVWPDGAHQDDDEVVLATGEVGDGDPVAAIGAVVEVDDLPGGSNADSYFGSFARFCGADETGVLVLTEAEPGGVPVP</sequence>
<evidence type="ECO:0008006" key="4">
    <source>
        <dbReference type="Google" id="ProtNLM"/>
    </source>
</evidence>
<accession>A0A0M2H4F1</accession>
<dbReference type="STRING" id="92835.RS81_02830"/>
<gene>
    <name evidence="2" type="ORF">RS81_02830</name>
</gene>
<keyword evidence="1" id="KW-0732">Signal</keyword>
<feature type="signal peptide" evidence="1">
    <location>
        <begin position="1"/>
        <end position="20"/>
    </location>
</feature>
<keyword evidence="3" id="KW-1185">Reference proteome</keyword>
<protein>
    <recommendedName>
        <fullName evidence="4">Lipoprotein</fullName>
    </recommendedName>
</protein>
<proteinExistence type="predicted"/>
<name>A0A0M2H4F1_9MICO</name>
<dbReference type="EMBL" id="JYIZ01000055">
    <property type="protein sequence ID" value="KJL38556.1"/>
    <property type="molecule type" value="Genomic_DNA"/>
</dbReference>
<evidence type="ECO:0000313" key="2">
    <source>
        <dbReference type="EMBL" id="KJL38556.1"/>
    </source>
</evidence>
<comment type="caution">
    <text evidence="2">The sequence shown here is derived from an EMBL/GenBank/DDBJ whole genome shotgun (WGS) entry which is preliminary data.</text>
</comment>
<feature type="chain" id="PRO_5039395958" description="Lipoprotein" evidence="1">
    <location>
        <begin position="21"/>
        <end position="157"/>
    </location>
</feature>
<dbReference type="PATRIC" id="fig|92835.4.peg.2866"/>
<reference evidence="2 3" key="1">
    <citation type="submission" date="2015-02" db="EMBL/GenBank/DDBJ databases">
        <title>Draft genome sequences of ten Microbacterium spp. with emphasis on heavy metal contaminated environments.</title>
        <authorList>
            <person name="Corretto E."/>
        </authorList>
    </citation>
    <scope>NUCLEOTIDE SEQUENCE [LARGE SCALE GENOMIC DNA]</scope>
    <source>
        <strain evidence="2 3">DSM 12510</strain>
    </source>
</reference>
<organism evidence="2 3">
    <name type="scientific">Microbacterium terrae</name>
    <dbReference type="NCBI Taxonomy" id="69369"/>
    <lineage>
        <taxon>Bacteria</taxon>
        <taxon>Bacillati</taxon>
        <taxon>Actinomycetota</taxon>
        <taxon>Actinomycetes</taxon>
        <taxon>Micrococcales</taxon>
        <taxon>Microbacteriaceae</taxon>
        <taxon>Microbacterium</taxon>
    </lineage>
</organism>